<sequence length="209" mass="23663">MKSRELHTTPVLIVTNYQIIPEPSGKFLHTFTPENTPTIYKFIANQEPAFEEGARYNIGYEVRSGENWVDVSASAKADAVDPKISHYVARQLGEQSRLVETTKSDERVVHKATDGHYLGRKYAWRIYGMALSRDTFDDYLAYVKHPTVSCSTDGSASIAYKDQGIEELMDKFINSLVKVGKSGNRFKTSLWPTKRWFTVKGISAITDKK</sequence>
<evidence type="ECO:0000313" key="1">
    <source>
        <dbReference type="EMBL" id="RBM52078.1"/>
    </source>
</evidence>
<dbReference type="EMBL" id="QKKS01000067">
    <property type="protein sequence ID" value="RBM73808.1"/>
    <property type="molecule type" value="Genomic_DNA"/>
</dbReference>
<dbReference type="EMBL" id="QKKR01000034">
    <property type="protein sequence ID" value="RBM52078.1"/>
    <property type="molecule type" value="Genomic_DNA"/>
</dbReference>
<dbReference type="RefSeq" id="WP_113593852.1">
    <property type="nucleotide sequence ID" value="NZ_CAWNVX010000007.1"/>
</dbReference>
<evidence type="ECO:0000313" key="2">
    <source>
        <dbReference type="EMBL" id="RBM73808.1"/>
    </source>
</evidence>
<organism evidence="2 3">
    <name type="scientific">Vibrio paracholerae</name>
    <dbReference type="NCBI Taxonomy" id="650003"/>
    <lineage>
        <taxon>Bacteria</taxon>
        <taxon>Pseudomonadati</taxon>
        <taxon>Pseudomonadota</taxon>
        <taxon>Gammaproteobacteria</taxon>
        <taxon>Vibrionales</taxon>
        <taxon>Vibrionaceae</taxon>
        <taxon>Vibrio</taxon>
    </lineage>
</organism>
<dbReference type="Proteomes" id="UP000252488">
    <property type="component" value="Unassembled WGS sequence"/>
</dbReference>
<keyword evidence="4" id="KW-1185">Reference proteome</keyword>
<evidence type="ECO:0000313" key="4">
    <source>
        <dbReference type="Proteomes" id="UP000252488"/>
    </source>
</evidence>
<protein>
    <submittedName>
        <fullName evidence="2">Uncharacterized protein</fullName>
    </submittedName>
</protein>
<proteinExistence type="predicted"/>
<evidence type="ECO:0000313" key="3">
    <source>
        <dbReference type="Proteomes" id="UP000252427"/>
    </source>
</evidence>
<gene>
    <name evidence="1" type="ORF">DLR69_15335</name>
    <name evidence="2" type="ORF">DLR70_17770</name>
</gene>
<name>A0AAX1QQV9_9VIBR</name>
<reference evidence="3 4" key="1">
    <citation type="submission" date="2018-06" db="EMBL/GenBank/DDBJ databases">
        <title>Draft genome sequences of nine Vibrio sp. clinical isolates from across the United States representing the closest known relative of Vibrio cholerae.</title>
        <authorList>
            <person name="Islam M.T."/>
            <person name="Liang K."/>
            <person name="Im M.S."/>
            <person name="Winkjer J."/>
            <person name="Busby S."/>
            <person name="Batra D."/>
            <person name="Rowe L."/>
            <person name="Tarr C.L."/>
            <person name="Boucher Y."/>
        </authorList>
    </citation>
    <scope>NUCLEOTIDE SEQUENCE [LARGE SCALE GENOMIC DNA]</scope>
    <source>
        <strain evidence="1 4">2016V-1111</strain>
        <strain evidence="2 3">2016V-1114</strain>
    </source>
</reference>
<dbReference type="AlphaFoldDB" id="A0AAX1QQV9"/>
<accession>A0AAX1QQV9</accession>
<dbReference type="Proteomes" id="UP000252427">
    <property type="component" value="Unassembled WGS sequence"/>
</dbReference>
<comment type="caution">
    <text evidence="2">The sequence shown here is derived from an EMBL/GenBank/DDBJ whole genome shotgun (WGS) entry which is preliminary data.</text>
</comment>